<gene>
    <name evidence="2" type="ORF">FIBSPDRAFT_1052400</name>
</gene>
<organism evidence="2 3">
    <name type="scientific">Athelia psychrophila</name>
    <dbReference type="NCBI Taxonomy" id="1759441"/>
    <lineage>
        <taxon>Eukaryota</taxon>
        <taxon>Fungi</taxon>
        <taxon>Dikarya</taxon>
        <taxon>Basidiomycota</taxon>
        <taxon>Agaricomycotina</taxon>
        <taxon>Agaricomycetes</taxon>
        <taxon>Agaricomycetidae</taxon>
        <taxon>Atheliales</taxon>
        <taxon>Atheliaceae</taxon>
        <taxon>Athelia</taxon>
    </lineage>
</organism>
<dbReference type="STRING" id="436010.A0A165XD95"/>
<dbReference type="Proteomes" id="UP000076532">
    <property type="component" value="Unassembled WGS sequence"/>
</dbReference>
<proteinExistence type="predicted"/>
<name>A0A165XD95_9AGAM</name>
<sequence>MGTKKRRTSELPAPAASTAANISSASLLTRSLARLPPLLRPYNPAIFIIADAGAAHQLVLDDGGGQRGRWQVLASPGSLLKPEPDLWDYSNATFSMAQVSPRDSREGVTRSDIWFQDGNIIIQAEQRQFKIHRGVLIAQSSVFGDMFSLPQPLSGEQEAVEGCPVVRVSDSAIDIDIALRALFLRGHVTTGEPVSITVVAAFLRIGTKYEIEILRTEGIKRLFYEYPSNMSDYYGIDAWSRIDNSDWVDIDAANLAREQNLLSSLPAALYLICSGYDAEGLITGIERNDGTIAKISPTGLITCLAARESLAKLQKQTTFAWADSPASIYSSCKTPQKCVESRTQIMLGLFLPPASICGLDHWRYGSTGHLVKGMCTRCIKVAEKLHIDGRTDFWNALPGIFGLPEWDELNKEREEFAW</sequence>
<evidence type="ECO:0000313" key="2">
    <source>
        <dbReference type="EMBL" id="KZP08432.1"/>
    </source>
</evidence>
<reference evidence="2 3" key="1">
    <citation type="journal article" date="2016" name="Mol. Biol. Evol.">
        <title>Comparative Genomics of Early-Diverging Mushroom-Forming Fungi Provides Insights into the Origins of Lignocellulose Decay Capabilities.</title>
        <authorList>
            <person name="Nagy L.G."/>
            <person name="Riley R."/>
            <person name="Tritt A."/>
            <person name="Adam C."/>
            <person name="Daum C."/>
            <person name="Floudas D."/>
            <person name="Sun H."/>
            <person name="Yadav J.S."/>
            <person name="Pangilinan J."/>
            <person name="Larsson K.H."/>
            <person name="Matsuura K."/>
            <person name="Barry K."/>
            <person name="Labutti K."/>
            <person name="Kuo R."/>
            <person name="Ohm R.A."/>
            <person name="Bhattacharya S.S."/>
            <person name="Shirouzu T."/>
            <person name="Yoshinaga Y."/>
            <person name="Martin F.M."/>
            <person name="Grigoriev I.V."/>
            <person name="Hibbett D.S."/>
        </authorList>
    </citation>
    <scope>NUCLEOTIDE SEQUENCE [LARGE SCALE GENOMIC DNA]</scope>
    <source>
        <strain evidence="2 3">CBS 109695</strain>
    </source>
</reference>
<accession>A0A165XD95</accession>
<keyword evidence="3" id="KW-1185">Reference proteome</keyword>
<evidence type="ECO:0000313" key="3">
    <source>
        <dbReference type="Proteomes" id="UP000076532"/>
    </source>
</evidence>
<evidence type="ECO:0000259" key="1">
    <source>
        <dbReference type="PROSITE" id="PS50097"/>
    </source>
</evidence>
<dbReference type="OrthoDB" id="3027208at2759"/>
<dbReference type="PROSITE" id="PS50097">
    <property type="entry name" value="BTB"/>
    <property type="match status" value="1"/>
</dbReference>
<dbReference type="CDD" id="cd18186">
    <property type="entry name" value="BTB_POZ_ZBTB_KLHL-like"/>
    <property type="match status" value="1"/>
</dbReference>
<dbReference type="InterPro" id="IPR011333">
    <property type="entry name" value="SKP1/BTB/POZ_sf"/>
</dbReference>
<feature type="domain" description="BTB" evidence="1">
    <location>
        <begin position="118"/>
        <end position="148"/>
    </location>
</feature>
<protein>
    <recommendedName>
        <fullName evidence="1">BTB domain-containing protein</fullName>
    </recommendedName>
</protein>
<dbReference type="Pfam" id="PF00651">
    <property type="entry name" value="BTB"/>
    <property type="match status" value="1"/>
</dbReference>
<dbReference type="EMBL" id="KV417721">
    <property type="protein sequence ID" value="KZP08432.1"/>
    <property type="molecule type" value="Genomic_DNA"/>
</dbReference>
<dbReference type="Gene3D" id="3.30.710.10">
    <property type="entry name" value="Potassium Channel Kv1.1, Chain A"/>
    <property type="match status" value="1"/>
</dbReference>
<dbReference type="InterPro" id="IPR000210">
    <property type="entry name" value="BTB/POZ_dom"/>
</dbReference>
<dbReference type="AlphaFoldDB" id="A0A165XD95"/>